<dbReference type="InterPro" id="IPR023210">
    <property type="entry name" value="NADP_OxRdtase_dom"/>
</dbReference>
<dbReference type="InterPro" id="IPR050523">
    <property type="entry name" value="AKR_Detox_Biosynth"/>
</dbReference>
<sequence length="372" mass="41307">MASDIGQEEDTGPLSNLDHNVNPRSASFREIPNRNTHRATHAESNDSDKGTMTFGFEGKNGVRTSSLEECQEILNVFFGHGHSELDTARMYAEGTTEQTCIFSVAAPGFIQLDLKDATVDTKVYPVNPGDHSPEKLRNTFLTSLKYLKREKVRALYLHAPDRSVPFEDTVREINNLYKEGKFEIFGLSNFAAWEVAEVVGICKENGYVLPKIYQAMYNVIIREIEPELVPCCRKYGIRLVVYNPLAGGLFAGKVASVEGPAPEGGRFDPNSAMGKMYRARYLREGFLEALELIKAVAEKHNLPPTEIALRWCQHHSILTETDGVILGASSAAQLKQNCEDSAKGPLPQEVVDALDEACRIVKGHGSSPLYWR</sequence>
<dbReference type="PANTHER" id="PTHR43364:SF4">
    <property type="entry name" value="NAD(P)-LINKED OXIDOREDUCTASE SUPERFAMILY PROTEIN"/>
    <property type="match status" value="1"/>
</dbReference>
<reference evidence="4 5" key="1">
    <citation type="submission" date="2014-06" db="EMBL/GenBank/DDBJ databases">
        <authorList>
            <consortium name="DOE Joint Genome Institute"/>
            <person name="Kuo A."/>
            <person name="Kohler A."/>
            <person name="Nagy L.G."/>
            <person name="Floudas D."/>
            <person name="Copeland A."/>
            <person name="Barry K.W."/>
            <person name="Cichocki N."/>
            <person name="Veneault-Fourrey C."/>
            <person name="LaButti K."/>
            <person name="Lindquist E.A."/>
            <person name="Lipzen A."/>
            <person name="Lundell T."/>
            <person name="Morin E."/>
            <person name="Murat C."/>
            <person name="Sun H."/>
            <person name="Tunlid A."/>
            <person name="Henrissat B."/>
            <person name="Grigoriev I.V."/>
            <person name="Hibbett D.S."/>
            <person name="Martin F."/>
            <person name="Nordberg H.P."/>
            <person name="Cantor M.N."/>
            <person name="Hua S.X."/>
        </authorList>
    </citation>
    <scope>NUCLEOTIDE SEQUENCE [LARGE SCALE GENOMIC DNA]</scope>
    <source>
        <strain evidence="4 5">ATCC 200175</strain>
    </source>
</reference>
<accession>A0A0C9TSI6</accession>
<keyword evidence="5" id="KW-1185">Reference proteome</keyword>
<dbReference type="OrthoDB" id="2310150at2759"/>
<evidence type="ECO:0000313" key="4">
    <source>
        <dbReference type="EMBL" id="KIJ10797.1"/>
    </source>
</evidence>
<dbReference type="Gene3D" id="3.20.20.100">
    <property type="entry name" value="NADP-dependent oxidoreductase domain"/>
    <property type="match status" value="1"/>
</dbReference>
<feature type="domain" description="NADP-dependent oxidoreductase" evidence="3">
    <location>
        <begin position="50"/>
        <end position="357"/>
    </location>
</feature>
<evidence type="ECO:0000256" key="2">
    <source>
        <dbReference type="SAM" id="MobiDB-lite"/>
    </source>
</evidence>
<dbReference type="Pfam" id="PF00248">
    <property type="entry name" value="Aldo_ket_red"/>
    <property type="match status" value="1"/>
</dbReference>
<reference evidence="5" key="2">
    <citation type="submission" date="2015-01" db="EMBL/GenBank/DDBJ databases">
        <title>Evolutionary Origins and Diversification of the Mycorrhizal Mutualists.</title>
        <authorList>
            <consortium name="DOE Joint Genome Institute"/>
            <consortium name="Mycorrhizal Genomics Consortium"/>
            <person name="Kohler A."/>
            <person name="Kuo A."/>
            <person name="Nagy L.G."/>
            <person name="Floudas D."/>
            <person name="Copeland A."/>
            <person name="Barry K.W."/>
            <person name="Cichocki N."/>
            <person name="Veneault-Fourrey C."/>
            <person name="LaButti K."/>
            <person name="Lindquist E.A."/>
            <person name="Lipzen A."/>
            <person name="Lundell T."/>
            <person name="Morin E."/>
            <person name="Murat C."/>
            <person name="Riley R."/>
            <person name="Ohm R."/>
            <person name="Sun H."/>
            <person name="Tunlid A."/>
            <person name="Henrissat B."/>
            <person name="Grigoriev I.V."/>
            <person name="Hibbett D.S."/>
            <person name="Martin F."/>
        </authorList>
    </citation>
    <scope>NUCLEOTIDE SEQUENCE [LARGE SCALE GENOMIC DNA]</scope>
    <source>
        <strain evidence="5">ATCC 200175</strain>
    </source>
</reference>
<evidence type="ECO:0000256" key="1">
    <source>
        <dbReference type="ARBA" id="ARBA00023002"/>
    </source>
</evidence>
<dbReference type="PANTHER" id="PTHR43364">
    <property type="entry name" value="NADH-SPECIFIC METHYLGLYOXAL REDUCTASE-RELATED"/>
    <property type="match status" value="1"/>
</dbReference>
<name>A0A0C9TSI6_PAXIN</name>
<proteinExistence type="predicted"/>
<dbReference type="GO" id="GO:0016491">
    <property type="term" value="F:oxidoreductase activity"/>
    <property type="evidence" value="ECO:0007669"/>
    <property type="project" value="UniProtKB-KW"/>
</dbReference>
<feature type="compositionally biased region" description="Polar residues" evidence="2">
    <location>
        <begin position="13"/>
        <end position="25"/>
    </location>
</feature>
<feature type="region of interest" description="Disordered" evidence="2">
    <location>
        <begin position="1"/>
        <end position="53"/>
    </location>
</feature>
<dbReference type="InterPro" id="IPR036812">
    <property type="entry name" value="NAD(P)_OxRdtase_dom_sf"/>
</dbReference>
<evidence type="ECO:0000313" key="5">
    <source>
        <dbReference type="Proteomes" id="UP000053647"/>
    </source>
</evidence>
<dbReference type="CDD" id="cd19075">
    <property type="entry name" value="AKR_AKR7A1-5"/>
    <property type="match status" value="1"/>
</dbReference>
<dbReference type="SUPFAM" id="SSF51430">
    <property type="entry name" value="NAD(P)-linked oxidoreductase"/>
    <property type="match status" value="1"/>
</dbReference>
<dbReference type="AlphaFoldDB" id="A0A0C9TSI6"/>
<dbReference type="Proteomes" id="UP000053647">
    <property type="component" value="Unassembled WGS sequence"/>
</dbReference>
<feature type="compositionally biased region" description="Acidic residues" evidence="2">
    <location>
        <begin position="1"/>
        <end position="11"/>
    </location>
</feature>
<protein>
    <recommendedName>
        <fullName evidence="3">NADP-dependent oxidoreductase domain-containing protein</fullName>
    </recommendedName>
</protein>
<evidence type="ECO:0000259" key="3">
    <source>
        <dbReference type="Pfam" id="PF00248"/>
    </source>
</evidence>
<feature type="compositionally biased region" description="Basic and acidic residues" evidence="2">
    <location>
        <begin position="40"/>
        <end position="49"/>
    </location>
</feature>
<dbReference type="HOGENOM" id="CLU_023205_1_1_1"/>
<dbReference type="EMBL" id="KN819396">
    <property type="protein sequence ID" value="KIJ10797.1"/>
    <property type="molecule type" value="Genomic_DNA"/>
</dbReference>
<keyword evidence="1" id="KW-0560">Oxidoreductase</keyword>
<organism evidence="4 5">
    <name type="scientific">Paxillus involutus ATCC 200175</name>
    <dbReference type="NCBI Taxonomy" id="664439"/>
    <lineage>
        <taxon>Eukaryota</taxon>
        <taxon>Fungi</taxon>
        <taxon>Dikarya</taxon>
        <taxon>Basidiomycota</taxon>
        <taxon>Agaricomycotina</taxon>
        <taxon>Agaricomycetes</taxon>
        <taxon>Agaricomycetidae</taxon>
        <taxon>Boletales</taxon>
        <taxon>Paxilineae</taxon>
        <taxon>Paxillaceae</taxon>
        <taxon>Paxillus</taxon>
    </lineage>
</organism>
<gene>
    <name evidence="4" type="ORF">PAXINDRAFT_157528</name>
</gene>